<evidence type="ECO:0000313" key="1">
    <source>
        <dbReference type="EMBL" id="OGN09086.1"/>
    </source>
</evidence>
<dbReference type="AlphaFoldDB" id="A0A1F8FA03"/>
<sequence>MLAPNCCPCPPSAIRQLAEADGEIDSGELSDVLCAETGEAEIKSPIGSAKRHPFWDAFFT</sequence>
<gene>
    <name evidence="1" type="ORF">A3C61_03840</name>
</gene>
<organism evidence="1 2">
    <name type="scientific">Candidatus Yanofskybacteria bacterium RIFCSPHIGHO2_02_FULL_39_10</name>
    <dbReference type="NCBI Taxonomy" id="1802674"/>
    <lineage>
        <taxon>Bacteria</taxon>
        <taxon>Candidatus Yanofskyibacteriota</taxon>
    </lineage>
</organism>
<protein>
    <submittedName>
        <fullName evidence="1">Uncharacterized protein</fullName>
    </submittedName>
</protein>
<evidence type="ECO:0000313" key="2">
    <source>
        <dbReference type="Proteomes" id="UP000178908"/>
    </source>
</evidence>
<accession>A0A1F8FA03</accession>
<proteinExistence type="predicted"/>
<dbReference type="Proteomes" id="UP000178908">
    <property type="component" value="Unassembled WGS sequence"/>
</dbReference>
<comment type="caution">
    <text evidence="1">The sequence shown here is derived from an EMBL/GenBank/DDBJ whole genome shotgun (WGS) entry which is preliminary data.</text>
</comment>
<name>A0A1F8FA03_9BACT</name>
<dbReference type="EMBL" id="MGJO01000032">
    <property type="protein sequence ID" value="OGN09086.1"/>
    <property type="molecule type" value="Genomic_DNA"/>
</dbReference>
<reference evidence="1 2" key="1">
    <citation type="journal article" date="2016" name="Nat. Commun.">
        <title>Thousands of microbial genomes shed light on interconnected biogeochemical processes in an aquifer system.</title>
        <authorList>
            <person name="Anantharaman K."/>
            <person name="Brown C.T."/>
            <person name="Hug L.A."/>
            <person name="Sharon I."/>
            <person name="Castelle C.J."/>
            <person name="Probst A.J."/>
            <person name="Thomas B.C."/>
            <person name="Singh A."/>
            <person name="Wilkins M.J."/>
            <person name="Karaoz U."/>
            <person name="Brodie E.L."/>
            <person name="Williams K.H."/>
            <person name="Hubbard S.S."/>
            <person name="Banfield J.F."/>
        </authorList>
    </citation>
    <scope>NUCLEOTIDE SEQUENCE [LARGE SCALE GENOMIC DNA]</scope>
</reference>